<evidence type="ECO:0000256" key="3">
    <source>
        <dbReference type="SAM" id="Phobius"/>
    </source>
</evidence>
<evidence type="ECO:0000313" key="4">
    <source>
        <dbReference type="EMBL" id="AQP54826.1"/>
    </source>
</evidence>
<keyword evidence="5" id="KW-1185">Reference proteome</keyword>
<dbReference type="KEGG" id="vpi:BW732_09920"/>
<dbReference type="Gene3D" id="1.10.1760.20">
    <property type="match status" value="1"/>
</dbReference>
<feature type="transmembrane region" description="Helical" evidence="3">
    <location>
        <begin position="74"/>
        <end position="95"/>
    </location>
</feature>
<proteinExistence type="inferred from homology"/>
<sequence>MSSIGLFVAIIIVLSQISIPMPYGVPMTLQTLIIPIVGIILGKKDGTIATGLYLILGLIGLPVFAGFSGSVMSFIGPTGGFLISFPLMAYLAGMWSESGNKVFIGLILGSIINSVSGMLFFSLVTKSSLQVAFFACVAPFILTSVIKVVLSGLLGIRLKKLVTYRVKSV</sequence>
<dbReference type="Proteomes" id="UP000188246">
    <property type="component" value="Chromosome"/>
</dbReference>
<gene>
    <name evidence="4" type="ORF">BW732_09920</name>
</gene>
<dbReference type="GO" id="GO:0015225">
    <property type="term" value="F:biotin transmembrane transporter activity"/>
    <property type="evidence" value="ECO:0007669"/>
    <property type="project" value="UniProtKB-UniRule"/>
</dbReference>
<feature type="transmembrane region" description="Helical" evidence="3">
    <location>
        <begin position="48"/>
        <end position="68"/>
    </location>
</feature>
<organism evidence="4 5">
    <name type="scientific">Vagococcus penaei</name>
    <dbReference type="NCBI Taxonomy" id="633807"/>
    <lineage>
        <taxon>Bacteria</taxon>
        <taxon>Bacillati</taxon>
        <taxon>Bacillota</taxon>
        <taxon>Bacilli</taxon>
        <taxon>Lactobacillales</taxon>
        <taxon>Enterococcaceae</taxon>
        <taxon>Vagococcus</taxon>
    </lineage>
</organism>
<feature type="transmembrane region" description="Helical" evidence="3">
    <location>
        <begin position="131"/>
        <end position="156"/>
    </location>
</feature>
<evidence type="ECO:0000256" key="2">
    <source>
        <dbReference type="PIRNR" id="PIRNR016661"/>
    </source>
</evidence>
<keyword evidence="2 3" id="KW-0472">Membrane</keyword>
<keyword evidence="3" id="KW-1133">Transmembrane helix</keyword>
<evidence type="ECO:0000256" key="1">
    <source>
        <dbReference type="ARBA" id="ARBA00010692"/>
    </source>
</evidence>
<comment type="subcellular location">
    <subcellularLocation>
        <location evidence="2">Cell membrane</location>
        <topology evidence="2">Multi-pass membrane protein</topology>
    </subcellularLocation>
</comment>
<reference evidence="4 5" key="1">
    <citation type="journal article" date="2010" name="Int. J. Syst. Evol. Microbiol.">
        <title>Vagococcus penaei sp. nov., isolated from spoilage microbiota of cooked shrimp (Penaeus vannamei).</title>
        <authorList>
            <person name="Jaffres E."/>
            <person name="Prevost H."/>
            <person name="Rossero A."/>
            <person name="Joffraud J.J."/>
            <person name="Dousset X."/>
        </authorList>
    </citation>
    <scope>NUCLEOTIDE SEQUENCE [LARGE SCALE GENOMIC DNA]</scope>
    <source>
        <strain evidence="4 5">CD276</strain>
    </source>
</reference>
<dbReference type="InterPro" id="IPR003784">
    <property type="entry name" value="BioY"/>
</dbReference>
<dbReference type="AlphaFoldDB" id="A0A1Q2D8V6"/>
<accession>A0A1Q2D8V6</accession>
<keyword evidence="3" id="KW-0812">Transmembrane</keyword>
<dbReference type="GO" id="GO:0005886">
    <property type="term" value="C:plasma membrane"/>
    <property type="evidence" value="ECO:0007669"/>
    <property type="project" value="UniProtKB-SubCell"/>
</dbReference>
<keyword evidence="2" id="KW-0813">Transport</keyword>
<dbReference type="PANTHER" id="PTHR34295:SF1">
    <property type="entry name" value="BIOTIN TRANSPORTER BIOY"/>
    <property type="match status" value="1"/>
</dbReference>
<dbReference type="PANTHER" id="PTHR34295">
    <property type="entry name" value="BIOTIN TRANSPORTER BIOY"/>
    <property type="match status" value="1"/>
</dbReference>
<dbReference type="Pfam" id="PF02632">
    <property type="entry name" value="BioY"/>
    <property type="match status" value="1"/>
</dbReference>
<keyword evidence="2" id="KW-1003">Cell membrane</keyword>
<dbReference type="PIRSF" id="PIRSF016661">
    <property type="entry name" value="BioY"/>
    <property type="match status" value="1"/>
</dbReference>
<feature type="transmembrane region" description="Helical" evidence="3">
    <location>
        <begin position="102"/>
        <end position="125"/>
    </location>
</feature>
<comment type="similarity">
    <text evidence="1 2">Belongs to the BioY family.</text>
</comment>
<dbReference type="STRING" id="633807.BW732_09920"/>
<name>A0A1Q2D8V6_9ENTE</name>
<protein>
    <recommendedName>
        <fullName evidence="2">Biotin transporter</fullName>
    </recommendedName>
</protein>
<evidence type="ECO:0000313" key="5">
    <source>
        <dbReference type="Proteomes" id="UP000188246"/>
    </source>
</evidence>
<dbReference type="EMBL" id="CP019609">
    <property type="protein sequence ID" value="AQP54826.1"/>
    <property type="molecule type" value="Genomic_DNA"/>
</dbReference>